<reference evidence="7" key="1">
    <citation type="submission" date="2009-09" db="EMBL/GenBank/DDBJ databases">
        <title>The complete chromosome of Sebaldella termitidis ATCC 33386.</title>
        <authorList>
            <consortium name="US DOE Joint Genome Institute (JGI-PGF)"/>
            <person name="Lucas S."/>
            <person name="Copeland A."/>
            <person name="Lapidus A."/>
            <person name="Glavina del Rio T."/>
            <person name="Dalin E."/>
            <person name="Tice H."/>
            <person name="Bruce D."/>
            <person name="Goodwin L."/>
            <person name="Pitluck S."/>
            <person name="Kyrpides N."/>
            <person name="Mavromatis K."/>
            <person name="Ivanova N."/>
            <person name="Mikhailova N."/>
            <person name="Sims D."/>
            <person name="Meincke L."/>
            <person name="Brettin T."/>
            <person name="Detter J.C."/>
            <person name="Han C."/>
            <person name="Larimer F."/>
            <person name="Land M."/>
            <person name="Hauser L."/>
            <person name="Markowitz V."/>
            <person name="Cheng J.F."/>
            <person name="Hugenholtz P."/>
            <person name="Woyke T."/>
            <person name="Wu D."/>
            <person name="Eisen J.A."/>
        </authorList>
    </citation>
    <scope>NUCLEOTIDE SEQUENCE [LARGE SCALE GENOMIC DNA]</scope>
    <source>
        <strain evidence="7">ATCC 33386 / NCTC 11300</strain>
    </source>
</reference>
<keyword evidence="2" id="KW-0479">Metal-binding</keyword>
<dbReference type="InterPro" id="IPR000330">
    <property type="entry name" value="SNF2_N"/>
</dbReference>
<evidence type="ECO:0000313" key="6">
    <source>
        <dbReference type="EMBL" id="ACZ07536.1"/>
    </source>
</evidence>
<dbReference type="InterPro" id="IPR038718">
    <property type="entry name" value="SNF2-like_sf"/>
</dbReference>
<feature type="domain" description="SWIM-type" evidence="3">
    <location>
        <begin position="53"/>
        <end position="95"/>
    </location>
</feature>
<dbReference type="STRING" id="526218.Sterm_0664"/>
<feature type="domain" description="Helicase ATP-binding" evidence="4">
    <location>
        <begin position="678"/>
        <end position="836"/>
    </location>
</feature>
<dbReference type="Gene3D" id="3.40.50.300">
    <property type="entry name" value="P-loop containing nucleotide triphosphate hydrolases"/>
    <property type="match status" value="1"/>
</dbReference>
<evidence type="ECO:0000313" key="7">
    <source>
        <dbReference type="Proteomes" id="UP000000845"/>
    </source>
</evidence>
<dbReference type="InterPro" id="IPR013663">
    <property type="entry name" value="Helicase_SWF/SNF/SWI_bac"/>
</dbReference>
<gene>
    <name evidence="6" type="ordered locus">Sterm_0664</name>
</gene>
<dbReference type="GO" id="GO:0005524">
    <property type="term" value="F:ATP binding"/>
    <property type="evidence" value="ECO:0007669"/>
    <property type="project" value="InterPro"/>
</dbReference>
<keyword evidence="2" id="KW-0862">Zinc</keyword>
<dbReference type="Pfam" id="PF04434">
    <property type="entry name" value="SWIM"/>
    <property type="match status" value="1"/>
</dbReference>
<accession>D1AP62</accession>
<organism evidence="6 7">
    <name type="scientific">Sebaldella termitidis (strain ATCC 33386 / NCTC 11300)</name>
    <dbReference type="NCBI Taxonomy" id="526218"/>
    <lineage>
        <taxon>Bacteria</taxon>
        <taxon>Fusobacteriati</taxon>
        <taxon>Fusobacteriota</taxon>
        <taxon>Fusobacteriia</taxon>
        <taxon>Fusobacteriales</taxon>
        <taxon>Leptotrichiaceae</taxon>
        <taxon>Sebaldella</taxon>
    </lineage>
</organism>
<dbReference type="Proteomes" id="UP000000845">
    <property type="component" value="Chromosome"/>
</dbReference>
<evidence type="ECO:0000259" key="4">
    <source>
        <dbReference type="PROSITE" id="PS51192"/>
    </source>
</evidence>
<dbReference type="PANTHER" id="PTHR10799">
    <property type="entry name" value="SNF2/RAD54 HELICASE FAMILY"/>
    <property type="match status" value="1"/>
</dbReference>
<dbReference type="InterPro" id="IPR049730">
    <property type="entry name" value="SNF2/RAD54-like_C"/>
</dbReference>
<dbReference type="eggNOG" id="COG4715">
    <property type="taxonomic scope" value="Bacteria"/>
</dbReference>
<keyword evidence="7" id="KW-1185">Reference proteome</keyword>
<dbReference type="PROSITE" id="PS51192">
    <property type="entry name" value="HELICASE_ATP_BIND_1"/>
    <property type="match status" value="1"/>
</dbReference>
<dbReference type="EMBL" id="CP001739">
    <property type="protein sequence ID" value="ACZ07536.1"/>
    <property type="molecule type" value="Genomic_DNA"/>
</dbReference>
<dbReference type="Pfam" id="PF00176">
    <property type="entry name" value="SNF2-rel_dom"/>
    <property type="match status" value="1"/>
</dbReference>
<reference evidence="6 7" key="2">
    <citation type="journal article" date="2010" name="Stand. Genomic Sci.">
        <title>Complete genome sequence of Sebaldella termitidis type strain (NCTC 11300).</title>
        <authorList>
            <person name="Harmon-Smith M."/>
            <person name="Celia L."/>
            <person name="Chertkov O."/>
            <person name="Lapidus A."/>
            <person name="Copeland A."/>
            <person name="Glavina Del Rio T."/>
            <person name="Nolan M."/>
            <person name="Lucas S."/>
            <person name="Tice H."/>
            <person name="Cheng J.F."/>
            <person name="Han C."/>
            <person name="Detter J.C."/>
            <person name="Bruce D."/>
            <person name="Goodwin L."/>
            <person name="Pitluck S."/>
            <person name="Pati A."/>
            <person name="Liolios K."/>
            <person name="Ivanova N."/>
            <person name="Mavromatis K."/>
            <person name="Mikhailova N."/>
            <person name="Chen A."/>
            <person name="Palaniappan K."/>
            <person name="Land M."/>
            <person name="Hauser L."/>
            <person name="Chang Y.J."/>
            <person name="Jeffries C.D."/>
            <person name="Brettin T."/>
            <person name="Goker M."/>
            <person name="Beck B."/>
            <person name="Bristow J."/>
            <person name="Eisen J.A."/>
            <person name="Markowitz V."/>
            <person name="Hugenholtz P."/>
            <person name="Kyrpides N.C."/>
            <person name="Klenk H.P."/>
            <person name="Chen F."/>
        </authorList>
    </citation>
    <scope>NUCLEOTIDE SEQUENCE [LARGE SCALE GENOMIC DNA]</scope>
    <source>
        <strain evidence="7">ATCC 33386 / NCTC 11300</strain>
    </source>
</reference>
<dbReference type="Gene3D" id="3.40.50.10810">
    <property type="entry name" value="Tandem AAA-ATPase domain"/>
    <property type="match status" value="1"/>
</dbReference>
<dbReference type="InterPro" id="IPR027417">
    <property type="entry name" value="P-loop_NTPase"/>
</dbReference>
<dbReference type="PROSITE" id="PS50966">
    <property type="entry name" value="ZF_SWIM"/>
    <property type="match status" value="1"/>
</dbReference>
<evidence type="ECO:0000259" key="5">
    <source>
        <dbReference type="PROSITE" id="PS51194"/>
    </source>
</evidence>
<keyword evidence="1" id="KW-0378">Hydrolase</keyword>
<dbReference type="SMART" id="SM00490">
    <property type="entry name" value="HELICc"/>
    <property type="match status" value="1"/>
</dbReference>
<keyword evidence="2" id="KW-0863">Zinc-finger</keyword>
<dbReference type="KEGG" id="str:Sterm_0664"/>
<name>D1AP62_SEBTE</name>
<evidence type="ECO:0000256" key="1">
    <source>
        <dbReference type="ARBA" id="ARBA00022801"/>
    </source>
</evidence>
<evidence type="ECO:0000259" key="3">
    <source>
        <dbReference type="PROSITE" id="PS50966"/>
    </source>
</evidence>
<sequence>MLNYSDIKKFASNKAVFSRGEDYFSSNRIISLKSTDNFGLNWEGRVIGNDSVYDVTVGLDKNSNIIDYRCHCNCTAFKQFSGACKHIIAVLIKLRDLQEKNSILPEQENNFIFQDTETEAEKYKDVDIENMLDDLFHEKAKNTEKKANKTRSDNSSGIRAVELLMDDYKTLEKSNYNKELLELSFELILTKLDPYLEYKVGYLNKHKYVVKDINFFTTALRRNSIFELGKNLTCDFKKDQFDEKSKKIIDFLFYCADKERNLKNIVKGNFYNSYLYNGKKQFLLPEDLRRLFELYENEIIYVKTDTASYAKSKAIIVKNGLPKVDFYLSRENDQLILNTDGEQIWDFDTLANSGIYIQEDTAYLTDEKDNKFLRPLFKINQLNLTNFKIPKNNEDIFINNVIPNIVNKSNFYLPKSLVYEENHSELETKIYIETHAQHLTVRIHFCYGDTVFSLDGTPLTNGDKIQKIDHSKENKIIEFFHRYRVNYEDKSENTEARFIMNIEQDIYDFLFRGIDELKEIAAVYTDKKIESSRNKKNFAMNVSLEDDYLNINFEIEDMTPEEMEDLYHSYRIKKQFYRLKNGSFVNFEDEKLKKQLDSIEKIFPENSKFSSKLTIPQYKSFYIDLLGTEYFEDKYTKSESLENYIKKIKSLNVDKYDDSLLENVKLRDYQRFGIQWMESLSQINLGGILADDMGLGKTLQVIALLTKLELSSPALIIVPKTLLYNWEEEFKKFSPNLKLLIVEGSISTRKKLLKKTENYDIIITSYSLFRSDIDIYEKYTFSFCFLDEAQHIKNPGINLTKAIKSVNAKHRFALTGTPIENNLSELWSIFDFIMPGYLGSHGYFSKNFMTPIMKQNDKSALEALSFHIKPFILRRIKKDVLLELPPKIETTQLCELDTDQKRLYQSQLEVAKKEIENEIKNEKLSRSQIKIFSLLTRLRQICCHPKLFIDNYAHSSGKFETLFELFDDLISGNHKTLVFSQFTTMLKLISGELKKKGIEHFYLDGSMKARDRLELVNSFNAGNTPIFLISLKAGGTGLNLTGSDTVIHVDPWWNPSVENQASDRSHRIGQKNSVQVIKLITKGTIEEKIMKLQNKKKKLIDNVLTSEGSLINTLSEEDIRNLFDI</sequence>
<evidence type="ECO:0000256" key="2">
    <source>
        <dbReference type="PROSITE-ProRule" id="PRU00325"/>
    </source>
</evidence>
<dbReference type="Pfam" id="PF08455">
    <property type="entry name" value="SNF2_assoc"/>
    <property type="match status" value="1"/>
</dbReference>
<dbReference type="HOGENOM" id="CLU_000315_21_1_0"/>
<dbReference type="CDD" id="cd18012">
    <property type="entry name" value="DEXQc_arch_SWI2_SNF2"/>
    <property type="match status" value="1"/>
</dbReference>
<dbReference type="GO" id="GO:0016787">
    <property type="term" value="F:hydrolase activity"/>
    <property type="evidence" value="ECO:0007669"/>
    <property type="project" value="UniProtKB-KW"/>
</dbReference>
<dbReference type="PROSITE" id="PS51194">
    <property type="entry name" value="HELICASE_CTER"/>
    <property type="match status" value="1"/>
</dbReference>
<dbReference type="GO" id="GO:0008270">
    <property type="term" value="F:zinc ion binding"/>
    <property type="evidence" value="ECO:0007669"/>
    <property type="project" value="UniProtKB-KW"/>
</dbReference>
<dbReference type="InterPro" id="IPR014001">
    <property type="entry name" value="Helicase_ATP-bd"/>
</dbReference>
<dbReference type="FunFam" id="3.40.50.300:FF:000533">
    <property type="entry name" value="Helicase, Snf2 family"/>
    <property type="match status" value="1"/>
</dbReference>
<dbReference type="SUPFAM" id="SSF52540">
    <property type="entry name" value="P-loop containing nucleoside triphosphate hydrolases"/>
    <property type="match status" value="2"/>
</dbReference>
<proteinExistence type="predicted"/>
<dbReference type="InterPro" id="IPR007527">
    <property type="entry name" value="Znf_SWIM"/>
</dbReference>
<dbReference type="eggNOG" id="COG0553">
    <property type="taxonomic scope" value="Bacteria"/>
</dbReference>
<dbReference type="AlphaFoldDB" id="D1AP62"/>
<dbReference type="InterPro" id="IPR001650">
    <property type="entry name" value="Helicase_C-like"/>
</dbReference>
<dbReference type="Pfam" id="PF00271">
    <property type="entry name" value="Helicase_C"/>
    <property type="match status" value="1"/>
</dbReference>
<dbReference type="SMART" id="SM00487">
    <property type="entry name" value="DEXDc"/>
    <property type="match status" value="1"/>
</dbReference>
<feature type="domain" description="Helicase C-terminal" evidence="5">
    <location>
        <begin position="961"/>
        <end position="1111"/>
    </location>
</feature>
<dbReference type="CDD" id="cd18793">
    <property type="entry name" value="SF2_C_SNF"/>
    <property type="match status" value="1"/>
</dbReference>
<protein>
    <submittedName>
        <fullName evidence="6">SNF2-related protein</fullName>
    </submittedName>
</protein>
<dbReference type="RefSeq" id="WP_012860132.1">
    <property type="nucleotide sequence ID" value="NC_013517.1"/>
</dbReference>